<evidence type="ECO:0000256" key="7">
    <source>
        <dbReference type="SAM" id="Coils"/>
    </source>
</evidence>
<proteinExistence type="inferred from homology"/>
<feature type="coiled-coil region" evidence="7">
    <location>
        <begin position="1461"/>
        <end position="2272"/>
    </location>
</feature>
<evidence type="ECO:0000256" key="1">
    <source>
        <dbReference type="ARBA" id="ARBA00004496"/>
    </source>
</evidence>
<feature type="compositionally biased region" description="Low complexity" evidence="8">
    <location>
        <begin position="2336"/>
        <end position="2354"/>
    </location>
</feature>
<keyword evidence="3 6" id="KW-0547">Nucleotide-binding</keyword>
<dbReference type="Proteomes" id="UP000439903">
    <property type="component" value="Unassembled WGS sequence"/>
</dbReference>
<keyword evidence="5 7" id="KW-0175">Coiled coil</keyword>
<dbReference type="SMART" id="SM00129">
    <property type="entry name" value="KISc"/>
    <property type="match status" value="1"/>
</dbReference>
<dbReference type="GO" id="GO:0007052">
    <property type="term" value="P:mitotic spindle organization"/>
    <property type="evidence" value="ECO:0007669"/>
    <property type="project" value="TreeGrafter"/>
</dbReference>
<dbReference type="GO" id="GO:0007018">
    <property type="term" value="P:microtubule-based movement"/>
    <property type="evidence" value="ECO:0007669"/>
    <property type="project" value="InterPro"/>
</dbReference>
<dbReference type="GO" id="GO:0003777">
    <property type="term" value="F:microtubule motor activity"/>
    <property type="evidence" value="ECO:0007669"/>
    <property type="project" value="InterPro"/>
</dbReference>
<keyword evidence="2" id="KW-0963">Cytoplasm</keyword>
<keyword evidence="11" id="KW-1185">Reference proteome</keyword>
<feature type="region of interest" description="Disordered" evidence="8">
    <location>
        <begin position="783"/>
        <end position="820"/>
    </location>
</feature>
<dbReference type="InterPro" id="IPR036961">
    <property type="entry name" value="Kinesin_motor_dom_sf"/>
</dbReference>
<feature type="compositionally biased region" description="Polar residues" evidence="8">
    <location>
        <begin position="884"/>
        <end position="909"/>
    </location>
</feature>
<feature type="region of interest" description="Disordered" evidence="8">
    <location>
        <begin position="2335"/>
        <end position="2428"/>
    </location>
</feature>
<dbReference type="EMBL" id="WTPW01001463">
    <property type="protein sequence ID" value="KAF0433852.1"/>
    <property type="molecule type" value="Genomic_DNA"/>
</dbReference>
<feature type="compositionally biased region" description="Acidic residues" evidence="8">
    <location>
        <begin position="1190"/>
        <end position="1201"/>
    </location>
</feature>
<dbReference type="PANTHER" id="PTHR47969">
    <property type="entry name" value="CHROMOSOME-ASSOCIATED KINESIN KIF4A-RELATED"/>
    <property type="match status" value="1"/>
</dbReference>
<feature type="compositionally biased region" description="Pro residues" evidence="8">
    <location>
        <begin position="2370"/>
        <end position="2399"/>
    </location>
</feature>
<evidence type="ECO:0000313" key="10">
    <source>
        <dbReference type="EMBL" id="KAF0433852.1"/>
    </source>
</evidence>
<accession>A0A8H3X9J7</accession>
<evidence type="ECO:0000256" key="8">
    <source>
        <dbReference type="SAM" id="MobiDB-lite"/>
    </source>
</evidence>
<evidence type="ECO:0000256" key="3">
    <source>
        <dbReference type="ARBA" id="ARBA00022741"/>
    </source>
</evidence>
<dbReference type="PROSITE" id="PS50067">
    <property type="entry name" value="KINESIN_MOTOR_2"/>
    <property type="match status" value="1"/>
</dbReference>
<reference evidence="10 11" key="1">
    <citation type="journal article" date="2019" name="Environ. Microbiol.">
        <title>At the nexus of three kingdoms: the genome of the mycorrhizal fungus Gigaspora margarita provides insights into plant, endobacterial and fungal interactions.</title>
        <authorList>
            <person name="Venice F."/>
            <person name="Ghignone S."/>
            <person name="Salvioli di Fossalunga A."/>
            <person name="Amselem J."/>
            <person name="Novero M."/>
            <person name="Xianan X."/>
            <person name="Sedzielewska Toro K."/>
            <person name="Morin E."/>
            <person name="Lipzen A."/>
            <person name="Grigoriev I.V."/>
            <person name="Henrissat B."/>
            <person name="Martin F.M."/>
            <person name="Bonfante P."/>
        </authorList>
    </citation>
    <scope>NUCLEOTIDE SEQUENCE [LARGE SCALE GENOMIC DNA]</scope>
    <source>
        <strain evidence="10 11">BEG34</strain>
    </source>
</reference>
<keyword evidence="4 6" id="KW-0067">ATP-binding</keyword>
<sequence>MSNMTTSENTTVQVALRIRPLTAEDLVNLPTRFQRNVLNTTLFAPNQVTVLQGEKKQTFTFDHVFGPDSSQKDIYDRCIKSMVDKFLEGFNVTILAYGQTSSGKTHTMGTADNLTSPQESRGIIPRSMATLFSYINSAQYKNRKFTMKVSFVEIYNEDLIDLLAEGDDECKPQVLIREDSKGNIIWSGLQEIKVGSVEEVMSQLSRGSASRQVSATDMNAQSSRSHAIFSVTLSQQKFIPSGGGGGPVSPTPISRPSTPSKFSSSPSRAGSRMGKRTDDGDWVSVSSKFHFVDLAGSERLKRTSAIGDRAKEGISINSGLLALGNVISALGDPTKAKSATHIPYRDSKLTRLLQDSLGGNAQTIMIACVSPAEYNVSETVNTLKYANRARNIKNVATVTQEEAGWHDLEHLQHLVIKLRNEIKNLRLSTGLTPGSGRSTPSDVINFNHRRSSTSSFSNIPNNYNNINNLNGISSSPTTTTTSSSTTTTSSTLSTITTIRNDKDIEALEEQLADLQRSYSELTQKYAKISAELSSYQDNNNSDSLKSNSRHLNAIMEDSDDSEFLSHATASFQETVAPVIAEYEKSINELESQLKIARASLSSTEKLMQDQELKLEEAEDLNSKNKSLITDLKNKILKLNEREETTETYIKDLESKLDSYSSEQKKDQDTINDLRNKISQLRINGENNEGIIQKLETRLARSESKAELMNETAQHLEKALMEREDAYNKLDLKYKSEKAQDEQQQNLLLAEIEDRDRRISQLEKKVDDLIAEIAQFKKLKVDVNKAPRRKHRRSSSTSSSSSDVDTPFSTPPSSNTPMPTTGDYSIVLNLESKLYELQKTHEKTVSEFAEIKDKYQACLGEIEDLQSQLQDSKILHFEVIDTDESTSSPTTNKQSDNVYDPNSLSPQVASSHRKSRSLSAEIQGAEKRELSSLAMIQKLQIELKQLESLHKDKAEGLEAVKKEFARLEVNHLETLEIVEELREEIKRRDALAQIEVMSVMTSEYAYTESGYSAATSEIDQLEIVNRLREEVEQLKEEQRKNLEIIAKNENDKVKDKSDLITKIETNITELKTELKRMIDENGNEHMIQSLQSKIKELEDQQESQRQININEAAARLEGVPARDENAEILDLRQQVDKLQGEIESKSHTIAALLYPSLENQNHIRKLEDELQESKEAYRLIAEEKNKLTTISEEDEEEEEEGGVDSGSGEYNFANKHAETLETKIKSLEEQLIKAKEGSNIPNPRDSIINSADPTYRAVGGLEQKLTKLRQELALKSETSKEQEIVVALQEQVETLKLDIHHKYELIEILKRDLIDKTNLQQRLKEKEAEALIFRSKLMDVHKQETELENEINRLKSRLDKLENGEDVNKVLQTELETLRKELKDVRAREAVTLDRLHVLKARLGSDQEETHLQEQLEHLRVVEIAQRERITILEGRLSEQGGQIDEDFVKLKTELALARESESAQKRTIENLEIKLKKAEDRSQLSTLRREITALKAKEAEQIKKIRDLEFQLNESVNKDSYQVKLLKEEIENLNANKQEQHKQIEILESRLENIKEEDPNISALRDQIAGLKASEADLQRTVQDLESKYISAQKEIKVFETVKEEVAFLKELESEQKTTIEQLQTQLRKIRNSKETAIKELQSMKGGFSLQKELVVSLEEELKVLRQDLAFAKENTDSSSEELEKIKELLNNTQTHRDDAQRRVKALEIEVETYKLAGEAGNENIGKLREELSNVKLEMSAQNEMIVELEAQMIIIEKERDENAKRVDELTTILKERESNQKDAIKELESTLTNLETELVMAKDSSKINKETISNLEEKLSIVRLQLKEAKDSDEKRTNVIKELEVKFKEATGNLLEKENNLGNQDKLVAELETLIQNTQNELQSVKVSETEATGRIKLLEAKLAEATKMQINTFAAELEASEAELNKVRSYEAKHAQHIKSLESKLQEVQEHHQQEISKLKQAEEEISLLREKCAQLQEEIGSAHRDSVIKSYENIDNNIVEDLNNQLKKALNQVQEQQDRVIELEKATKQLESEKRIQCERNEDLEDQVEQLQKDLETLAEEFAEAASKFEDADELSRQQKTRIAELENALWEAKKNYSEDIANGFNESEHTNPSLVKLAAANEQLRQTNESLNAKIVEAEEQTQVLTDKAKFLESELTRLGSSDQESIKVLKNKIKELEMEKNGLEEANEALFDERGKLDQKIEFLMQQLRSVNNGDIKTSAQVAELNEQIVNLEREIVDLRKQTLADTKEMEKEITRLLDINDQLEKDIKMNPRSSKDIKVIIPVSDDDNISSNEQSKLSHQEATIAQQNNVIKSLQDKISELEESRKLLQEANSEARNSSSSISSNSSSETRKNLRSLTGNHANAPPPTPPPNHPPPPPPKPNTPQSPISPPSTPGFSRSAFPPKPDSESSRHRSDSSTSSELAIEIQKLQKKITKMENENLQNNQLVETLESSLNENETNLRVAKQQLTILQREKQEFLEQIKNLRAQLDDAQQQVEQAKSTVREEKKAMESVLEEERKAKEKAEKARIAIESQMEKLVAKRNKFMCF</sequence>
<feature type="compositionally biased region" description="Low complexity" evidence="8">
    <location>
        <begin position="251"/>
        <end position="272"/>
    </location>
</feature>
<dbReference type="GO" id="GO:0005524">
    <property type="term" value="F:ATP binding"/>
    <property type="evidence" value="ECO:0007669"/>
    <property type="project" value="UniProtKB-UniRule"/>
</dbReference>
<protein>
    <submittedName>
        <fullName evidence="10">Kinesin-domain-containing protein</fullName>
    </submittedName>
</protein>
<dbReference type="InterPro" id="IPR001752">
    <property type="entry name" value="Kinesin_motor_dom"/>
</dbReference>
<feature type="region of interest" description="Disordered" evidence="8">
    <location>
        <begin position="880"/>
        <end position="920"/>
    </location>
</feature>
<evidence type="ECO:0000256" key="4">
    <source>
        <dbReference type="ARBA" id="ARBA00022840"/>
    </source>
</evidence>
<evidence type="ECO:0000256" key="6">
    <source>
        <dbReference type="PROSITE-ProRule" id="PRU00283"/>
    </source>
</evidence>
<dbReference type="Gene3D" id="3.40.850.10">
    <property type="entry name" value="Kinesin motor domain"/>
    <property type="match status" value="1"/>
</dbReference>
<feature type="compositionally biased region" description="Basic and acidic residues" evidence="8">
    <location>
        <begin position="2411"/>
        <end position="2421"/>
    </location>
</feature>
<dbReference type="SUPFAM" id="SSF57997">
    <property type="entry name" value="Tropomyosin"/>
    <property type="match status" value="2"/>
</dbReference>
<organism evidence="10 11">
    <name type="scientific">Gigaspora margarita</name>
    <dbReference type="NCBI Taxonomy" id="4874"/>
    <lineage>
        <taxon>Eukaryota</taxon>
        <taxon>Fungi</taxon>
        <taxon>Fungi incertae sedis</taxon>
        <taxon>Mucoromycota</taxon>
        <taxon>Glomeromycotina</taxon>
        <taxon>Glomeromycetes</taxon>
        <taxon>Diversisporales</taxon>
        <taxon>Gigasporaceae</taxon>
        <taxon>Gigaspora</taxon>
    </lineage>
</organism>
<feature type="coiled-coil region" evidence="7">
    <location>
        <begin position="579"/>
        <end position="718"/>
    </location>
</feature>
<dbReference type="PRINTS" id="PR00380">
    <property type="entry name" value="KINESINHEAVY"/>
</dbReference>
<dbReference type="InterPro" id="IPR027640">
    <property type="entry name" value="Kinesin-like_fam"/>
</dbReference>
<dbReference type="CDD" id="cd01372">
    <property type="entry name" value="KISc_KIF4"/>
    <property type="match status" value="1"/>
</dbReference>
<evidence type="ECO:0000313" key="11">
    <source>
        <dbReference type="Proteomes" id="UP000439903"/>
    </source>
</evidence>
<feature type="coiled-coil region" evidence="7">
    <location>
        <begin position="504"/>
        <end position="538"/>
    </location>
</feature>
<feature type="coiled-coil region" evidence="7">
    <location>
        <begin position="935"/>
        <end position="962"/>
    </location>
</feature>
<gene>
    <name evidence="10" type="ORF">F8M41_004979</name>
</gene>
<evidence type="ECO:0000256" key="2">
    <source>
        <dbReference type="ARBA" id="ARBA00022490"/>
    </source>
</evidence>
<dbReference type="OrthoDB" id="3176171at2759"/>
<comment type="similarity">
    <text evidence="6">Belongs to the TRAFAC class myosin-kinesin ATPase superfamily. Kinesin family.</text>
</comment>
<dbReference type="SUPFAM" id="SSF52540">
    <property type="entry name" value="P-loop containing nucleoside triphosphate hydrolases"/>
    <property type="match status" value="1"/>
</dbReference>
<evidence type="ECO:0000256" key="5">
    <source>
        <dbReference type="ARBA" id="ARBA00023054"/>
    </source>
</evidence>
<dbReference type="GO" id="GO:0051231">
    <property type="term" value="P:spindle elongation"/>
    <property type="evidence" value="ECO:0007669"/>
    <property type="project" value="TreeGrafter"/>
</dbReference>
<name>A0A8H3X9J7_GIGMA</name>
<keyword evidence="6" id="KW-0505">Motor protein</keyword>
<dbReference type="PROSITE" id="PS00411">
    <property type="entry name" value="KINESIN_MOTOR_1"/>
    <property type="match status" value="1"/>
</dbReference>
<dbReference type="Pfam" id="PF00225">
    <property type="entry name" value="Kinesin"/>
    <property type="match status" value="1"/>
</dbReference>
<dbReference type="GO" id="GO:0005875">
    <property type="term" value="C:microtubule associated complex"/>
    <property type="evidence" value="ECO:0007669"/>
    <property type="project" value="TreeGrafter"/>
</dbReference>
<feature type="region of interest" description="Disordered" evidence="8">
    <location>
        <begin position="240"/>
        <end position="279"/>
    </location>
</feature>
<feature type="region of interest" description="Disordered" evidence="8">
    <location>
        <begin position="1187"/>
        <end position="1209"/>
    </location>
</feature>
<dbReference type="PANTHER" id="PTHR47969:SF15">
    <property type="entry name" value="CHROMOSOME-ASSOCIATED KINESIN KIF4A-RELATED"/>
    <property type="match status" value="1"/>
</dbReference>
<feature type="coiled-coil region" evidence="7">
    <location>
        <begin position="751"/>
        <end position="778"/>
    </location>
</feature>
<feature type="coiled-coil region" evidence="7">
    <location>
        <begin position="1305"/>
        <end position="1387"/>
    </location>
</feature>
<feature type="binding site" evidence="6">
    <location>
        <begin position="98"/>
        <end position="105"/>
    </location>
    <ligand>
        <name>ATP</name>
        <dbReference type="ChEBI" id="CHEBI:30616"/>
    </ligand>
</feature>
<dbReference type="GO" id="GO:0008017">
    <property type="term" value="F:microtubule binding"/>
    <property type="evidence" value="ECO:0007669"/>
    <property type="project" value="InterPro"/>
</dbReference>
<feature type="domain" description="Kinesin motor" evidence="9">
    <location>
        <begin position="11"/>
        <end position="392"/>
    </location>
</feature>
<comment type="caution">
    <text evidence="10">The sequence shown here is derived from an EMBL/GenBank/DDBJ whole genome shotgun (WGS) entry which is preliminary data.</text>
</comment>
<feature type="compositionally biased region" description="Low complexity" evidence="8">
    <location>
        <begin position="794"/>
        <end position="820"/>
    </location>
</feature>
<dbReference type="InterPro" id="IPR027417">
    <property type="entry name" value="P-loop_NTPase"/>
</dbReference>
<comment type="subcellular location">
    <subcellularLocation>
        <location evidence="1">Cytoplasm</location>
    </subcellularLocation>
</comment>
<dbReference type="InterPro" id="IPR019821">
    <property type="entry name" value="Kinesin_motor_CS"/>
</dbReference>
<evidence type="ECO:0000259" key="9">
    <source>
        <dbReference type="PROSITE" id="PS50067"/>
    </source>
</evidence>
<dbReference type="GO" id="GO:0005737">
    <property type="term" value="C:cytoplasm"/>
    <property type="evidence" value="ECO:0007669"/>
    <property type="project" value="UniProtKB-SubCell"/>
</dbReference>